<dbReference type="EMBL" id="ML735233">
    <property type="protein sequence ID" value="KAE8392964.1"/>
    <property type="molecule type" value="Genomic_DNA"/>
</dbReference>
<evidence type="ECO:0000256" key="8">
    <source>
        <dbReference type="ARBA" id="ARBA00022723"/>
    </source>
</evidence>
<keyword evidence="13" id="KW-0325">Glycoprotein</keyword>
<evidence type="ECO:0000256" key="11">
    <source>
        <dbReference type="ARBA" id="ARBA00023136"/>
    </source>
</evidence>
<dbReference type="Proteomes" id="UP000326877">
    <property type="component" value="Unassembled WGS sequence"/>
</dbReference>
<dbReference type="OrthoDB" id="3767534at2759"/>
<dbReference type="AlphaFoldDB" id="A0A5N7CFM4"/>
<feature type="domain" description="CFEM" evidence="18">
    <location>
        <begin position="1"/>
        <end position="111"/>
    </location>
</feature>
<dbReference type="Pfam" id="PF05730">
    <property type="entry name" value="CFEM"/>
    <property type="match status" value="1"/>
</dbReference>
<feature type="binding site" description="axial binding residue" evidence="15">
    <location>
        <position position="44"/>
    </location>
    <ligand>
        <name>heme</name>
        <dbReference type="ChEBI" id="CHEBI:30413"/>
    </ligand>
    <ligandPart>
        <name>Fe</name>
        <dbReference type="ChEBI" id="CHEBI:18248"/>
    </ligandPart>
</feature>
<dbReference type="GO" id="GO:0046872">
    <property type="term" value="F:metal ion binding"/>
    <property type="evidence" value="ECO:0007669"/>
    <property type="project" value="UniProtKB-UniRule"/>
</dbReference>
<feature type="compositionally biased region" description="Low complexity" evidence="16">
    <location>
        <begin position="96"/>
        <end position="118"/>
    </location>
</feature>
<dbReference type="GO" id="GO:0005886">
    <property type="term" value="C:plasma membrane"/>
    <property type="evidence" value="ECO:0007669"/>
    <property type="project" value="UniProtKB-SubCell"/>
</dbReference>
<evidence type="ECO:0000256" key="13">
    <source>
        <dbReference type="ARBA" id="ARBA00023180"/>
    </source>
</evidence>
<proteinExistence type="inferred from homology"/>
<keyword evidence="10 15" id="KW-0408">Iron</keyword>
<dbReference type="PROSITE" id="PS52012">
    <property type="entry name" value="CFEM"/>
    <property type="match status" value="1"/>
</dbReference>
<dbReference type="GO" id="GO:0098552">
    <property type="term" value="C:side of membrane"/>
    <property type="evidence" value="ECO:0007669"/>
    <property type="project" value="UniProtKB-KW"/>
</dbReference>
<keyword evidence="14" id="KW-0449">Lipoprotein</keyword>
<feature type="compositionally biased region" description="Low complexity" evidence="16">
    <location>
        <begin position="128"/>
        <end position="158"/>
    </location>
</feature>
<evidence type="ECO:0000256" key="15">
    <source>
        <dbReference type="PROSITE-ProRule" id="PRU01356"/>
    </source>
</evidence>
<evidence type="ECO:0000256" key="16">
    <source>
        <dbReference type="SAM" id="MobiDB-lite"/>
    </source>
</evidence>
<comment type="caution">
    <text evidence="15">Lacks conserved residue(s) required for the propagation of feature annotation.</text>
</comment>
<keyword evidence="9 17" id="KW-0732">Signal</keyword>
<organism evidence="19">
    <name type="scientific">Petromyces alliaceus</name>
    <name type="common">Aspergillus alliaceus</name>
    <dbReference type="NCBI Taxonomy" id="209559"/>
    <lineage>
        <taxon>Eukaryota</taxon>
        <taxon>Fungi</taxon>
        <taxon>Dikarya</taxon>
        <taxon>Ascomycota</taxon>
        <taxon>Pezizomycotina</taxon>
        <taxon>Eurotiomycetes</taxon>
        <taxon>Eurotiomycetidae</taxon>
        <taxon>Eurotiales</taxon>
        <taxon>Aspergillaceae</taxon>
        <taxon>Aspergillus</taxon>
        <taxon>Aspergillus subgen. Circumdati</taxon>
    </lineage>
</organism>
<keyword evidence="4" id="KW-1003">Cell membrane</keyword>
<feature type="compositionally biased region" description="Low complexity" evidence="16">
    <location>
        <begin position="169"/>
        <end position="187"/>
    </location>
</feature>
<reference evidence="19" key="1">
    <citation type="submission" date="2019-04" db="EMBL/GenBank/DDBJ databases">
        <title>Friends and foes A comparative genomics studyof 23 Aspergillus species from section Flavi.</title>
        <authorList>
            <consortium name="DOE Joint Genome Institute"/>
            <person name="Kjaerbolling I."/>
            <person name="Vesth T."/>
            <person name="Frisvad J.C."/>
            <person name="Nybo J.L."/>
            <person name="Theobald S."/>
            <person name="Kildgaard S."/>
            <person name="Isbrandt T."/>
            <person name="Kuo A."/>
            <person name="Sato A."/>
            <person name="Lyhne E.K."/>
            <person name="Kogle M.E."/>
            <person name="Wiebenga A."/>
            <person name="Kun R.S."/>
            <person name="Lubbers R.J."/>
            <person name="Makela M.R."/>
            <person name="Barry K."/>
            <person name="Chovatia M."/>
            <person name="Clum A."/>
            <person name="Daum C."/>
            <person name="Haridas S."/>
            <person name="He G."/>
            <person name="LaButti K."/>
            <person name="Lipzen A."/>
            <person name="Mondo S."/>
            <person name="Riley R."/>
            <person name="Salamov A."/>
            <person name="Simmons B.A."/>
            <person name="Magnuson J.K."/>
            <person name="Henrissat B."/>
            <person name="Mortensen U.H."/>
            <person name="Larsen T.O."/>
            <person name="Devries R.P."/>
            <person name="Grigoriev I.V."/>
            <person name="Machida M."/>
            <person name="Baker S.E."/>
            <person name="Andersen M.R."/>
        </authorList>
    </citation>
    <scope>NUCLEOTIDE SEQUENCE [LARGE SCALE GENOMIC DNA]</scope>
    <source>
        <strain evidence="19">IBT 14317</strain>
    </source>
</reference>
<gene>
    <name evidence="19" type="ORF">BDV23DRAFT_181110</name>
</gene>
<keyword evidence="12 15" id="KW-1015">Disulfide bond</keyword>
<evidence type="ECO:0000256" key="12">
    <source>
        <dbReference type="ARBA" id="ARBA00023157"/>
    </source>
</evidence>
<keyword evidence="5" id="KW-0964">Secreted</keyword>
<evidence type="ECO:0000256" key="3">
    <source>
        <dbReference type="ARBA" id="ARBA00010031"/>
    </source>
</evidence>
<dbReference type="InterPro" id="IPR051735">
    <property type="entry name" value="CFEM_domain"/>
</dbReference>
<evidence type="ECO:0000259" key="18">
    <source>
        <dbReference type="PROSITE" id="PS52012"/>
    </source>
</evidence>
<evidence type="ECO:0000313" key="19">
    <source>
        <dbReference type="EMBL" id="KAE8392964.1"/>
    </source>
</evidence>
<feature type="chain" id="PRO_5024797659" description="CFEM domain-containing protein" evidence="17">
    <location>
        <begin position="18"/>
        <end position="215"/>
    </location>
</feature>
<keyword evidence="6 15" id="KW-0349">Heme</keyword>
<feature type="compositionally biased region" description="Gly residues" evidence="16">
    <location>
        <begin position="159"/>
        <end position="168"/>
    </location>
</feature>
<evidence type="ECO:0000256" key="9">
    <source>
        <dbReference type="ARBA" id="ARBA00022729"/>
    </source>
</evidence>
<dbReference type="SMART" id="SM00747">
    <property type="entry name" value="CFEM"/>
    <property type="match status" value="1"/>
</dbReference>
<dbReference type="GO" id="GO:0005576">
    <property type="term" value="C:extracellular region"/>
    <property type="evidence" value="ECO:0007669"/>
    <property type="project" value="UniProtKB-SubCell"/>
</dbReference>
<evidence type="ECO:0000256" key="6">
    <source>
        <dbReference type="ARBA" id="ARBA00022617"/>
    </source>
</evidence>
<protein>
    <recommendedName>
        <fullName evidence="18">CFEM domain-containing protein</fullName>
    </recommendedName>
</protein>
<dbReference type="InterPro" id="IPR008427">
    <property type="entry name" value="Extracellular_membr_CFEM_dom"/>
</dbReference>
<keyword evidence="7" id="KW-0336">GPI-anchor</keyword>
<evidence type="ECO:0000256" key="14">
    <source>
        <dbReference type="ARBA" id="ARBA00023288"/>
    </source>
</evidence>
<feature type="signal peptide" evidence="17">
    <location>
        <begin position="1"/>
        <end position="17"/>
    </location>
</feature>
<evidence type="ECO:0000256" key="4">
    <source>
        <dbReference type="ARBA" id="ARBA00022475"/>
    </source>
</evidence>
<evidence type="ECO:0000256" key="2">
    <source>
        <dbReference type="ARBA" id="ARBA00004613"/>
    </source>
</evidence>
<name>A0A5N7CFM4_PETAA</name>
<evidence type="ECO:0000256" key="5">
    <source>
        <dbReference type="ARBA" id="ARBA00022525"/>
    </source>
</evidence>
<sequence>MQLFHGLILLFASLAAAQFPDIPPCAINCLVGPLTKDGCPSLTDFACHCQKPDLVSQVTPCVSQSCGLPEQSSVSKLVVAQCSSAGYPISVPNPGAPTSAPATTTTGAGTTQASATGSMTIPTGSSVTATTPKPSSSGASSSHAHGSSSTPGASSSHASGGGAGGASSSGGSPSASKSGSGTDSASPPLKTNGATQITGSLAGMAIAAAAVFYRL</sequence>
<comment type="similarity">
    <text evidence="3">Belongs to the RBT5 family.</text>
</comment>
<dbReference type="PANTHER" id="PTHR37928">
    <property type="entry name" value="CFEM DOMAIN PROTEIN (AFU_ORTHOLOGUE AFUA_6G14090)"/>
    <property type="match status" value="1"/>
</dbReference>
<keyword evidence="11" id="KW-0472">Membrane</keyword>
<evidence type="ECO:0000256" key="1">
    <source>
        <dbReference type="ARBA" id="ARBA00004609"/>
    </source>
</evidence>
<feature type="region of interest" description="Disordered" evidence="16">
    <location>
        <begin position="90"/>
        <end position="195"/>
    </location>
</feature>
<accession>A0A5N7CFM4</accession>
<evidence type="ECO:0000256" key="10">
    <source>
        <dbReference type="ARBA" id="ARBA00023004"/>
    </source>
</evidence>
<evidence type="ECO:0000256" key="17">
    <source>
        <dbReference type="SAM" id="SignalP"/>
    </source>
</evidence>
<feature type="disulfide bond" evidence="15">
    <location>
        <begin position="49"/>
        <end position="82"/>
    </location>
</feature>
<evidence type="ECO:0000256" key="7">
    <source>
        <dbReference type="ARBA" id="ARBA00022622"/>
    </source>
</evidence>
<comment type="subcellular location">
    <subcellularLocation>
        <location evidence="1">Cell membrane</location>
        <topology evidence="1">Lipid-anchor</topology>
        <topology evidence="1">GPI-anchor</topology>
    </subcellularLocation>
    <subcellularLocation>
        <location evidence="2">Secreted</location>
    </subcellularLocation>
</comment>
<keyword evidence="8 15" id="KW-0479">Metal-binding</keyword>
<dbReference type="PANTHER" id="PTHR37928:SF2">
    <property type="entry name" value="GPI ANCHORED CFEM DOMAIN PROTEIN (AFU_ORTHOLOGUE AFUA_6G10580)"/>
    <property type="match status" value="1"/>
</dbReference>